<dbReference type="Gene3D" id="3.30.200.150">
    <property type="match status" value="1"/>
</dbReference>
<protein>
    <recommendedName>
        <fullName evidence="3">Aminoglycoside phosphotransferase domain-containing protein</fullName>
    </recommendedName>
</protein>
<dbReference type="InterPro" id="IPR011009">
    <property type="entry name" value="Kinase-like_dom_sf"/>
</dbReference>
<comment type="caution">
    <text evidence="4">The sequence shown here is derived from an EMBL/GenBank/DDBJ whole genome shotgun (WGS) entry which is preliminary data.</text>
</comment>
<dbReference type="PANTHER" id="PTHR21310:SF15">
    <property type="entry name" value="AMINOGLYCOSIDE PHOSPHOTRANSFERASE DOMAIN-CONTAINING PROTEIN"/>
    <property type="match status" value="1"/>
</dbReference>
<accession>A0AAD7U3M9</accession>
<organism evidence="4 5">
    <name type="scientific">Trametes cubensis</name>
    <dbReference type="NCBI Taxonomy" id="1111947"/>
    <lineage>
        <taxon>Eukaryota</taxon>
        <taxon>Fungi</taxon>
        <taxon>Dikarya</taxon>
        <taxon>Basidiomycota</taxon>
        <taxon>Agaricomycotina</taxon>
        <taxon>Agaricomycetes</taxon>
        <taxon>Polyporales</taxon>
        <taxon>Polyporaceae</taxon>
        <taxon>Trametes</taxon>
    </lineage>
</organism>
<dbReference type="SUPFAM" id="SSF56112">
    <property type="entry name" value="Protein kinase-like (PK-like)"/>
    <property type="match status" value="1"/>
</dbReference>
<dbReference type="SUPFAM" id="SSF48208">
    <property type="entry name" value="Six-hairpin glycosidases"/>
    <property type="match status" value="1"/>
</dbReference>
<dbReference type="Proteomes" id="UP001215151">
    <property type="component" value="Unassembled WGS sequence"/>
</dbReference>
<feature type="domain" description="Aminoglycoside phosphotransferase" evidence="3">
    <location>
        <begin position="811"/>
        <end position="1002"/>
    </location>
</feature>
<sequence length="1052" mass="114624">MRLLAPTSSIVSALLLYASVTSAQIIGPQNASLAFKVVSGGNDNYFLRDNLTSAQLLLTSANNTSAARRLVVALPAGNTGALTYFLPKSDAAVSQDGSGNSSTAGTLNVTLVDGSYKSATTDYFNVGVQADLTFDANATLGVTIVGAVRAMRDYVEGNGVMHEIFNYTLASYNDTSVRLHRQWINTTSPASSTYKGADLYLTVPSGSPARLSVTPGSNGTWTPPTIDILVPGGGQNGTVRVTVVTNETSLMGLDTQRLFLPESTNGSQALQTALQGLADGENEAAKQVSFLTYADKFTAGGWRFLTYFGRDSLIALRLLMPTLTSEAIESALGAVIERANTTGALCHEETIGDYASFVNIQNNRSDLGNQPFYDYKMIDTDLLLLPAMSHYFLELPQGSGRAQQFLSRNATLQNGTYAEILNRTIFYNLERATPFAQSPVFSNLVGLRQGQPVGNWRDSNEGLGYGFYPFDVNSALVPASLRATQALLEAGVLEFTGLEPEEVAEVAEVWEANAPGLFEVTVVAEEAEERLSNFVRAANLSESLLAANASSSGNASFYALSLMQDGTPVEVFNSDVGFNLVYGANVSREFLQHVVDALQPYPRGLLTDVGMVVANPAYDSNTTMIDVLNRAAYHGTVIWSFQQGLMAGGLARQLGFCTVNVLGSNSTNSTGPSSSSPSNTVDTNPAPTPIPDWCADAAFVQSLQDAQARLWTSIRGAQDEIYSEVWSYSFDNATGTFSVADLASLSPTGTESDAIQLWSYGFLGLVEPEYEMGGVELLRRIHYALRDLATSIQQWLILLLSRPLGKSHNIRTFRFNIPWVVKVTERTHSTEAHALRYLHSTGLDLPIPRLVFSCTHRGVTYTVMTRIPGMNMKEALMRQHMAPDAVEVVAQEVADVLNKLQTLRQPSADAGKVMMSASGHDLPDPVTFFEERSGPYPGIVELWVHCGSFRDLAEMKEYVEPATFDIMAADPIRYVHPDLRTYNVIVRDGHLSGIVDWEDSGWFPSSWQVHTMRWLRFGCDGPWYQFWLKYRLSEEAEAAYAASKTFLIKSPV</sequence>
<evidence type="ECO:0000313" key="4">
    <source>
        <dbReference type="EMBL" id="KAJ8496562.1"/>
    </source>
</evidence>
<dbReference type="GO" id="GO:0005975">
    <property type="term" value="P:carbohydrate metabolic process"/>
    <property type="evidence" value="ECO:0007669"/>
    <property type="project" value="InterPro"/>
</dbReference>
<dbReference type="Pfam" id="PF01636">
    <property type="entry name" value="APH"/>
    <property type="match status" value="1"/>
</dbReference>
<dbReference type="AlphaFoldDB" id="A0AAD7U3M9"/>
<evidence type="ECO:0000259" key="3">
    <source>
        <dbReference type="Pfam" id="PF01636"/>
    </source>
</evidence>
<keyword evidence="2" id="KW-0732">Signal</keyword>
<feature type="compositionally biased region" description="Low complexity" evidence="1">
    <location>
        <begin position="667"/>
        <end position="680"/>
    </location>
</feature>
<dbReference type="EMBL" id="JAPEVG010000013">
    <property type="protein sequence ID" value="KAJ8496562.1"/>
    <property type="molecule type" value="Genomic_DNA"/>
</dbReference>
<evidence type="ECO:0000256" key="1">
    <source>
        <dbReference type="SAM" id="MobiDB-lite"/>
    </source>
</evidence>
<dbReference type="InterPro" id="IPR002575">
    <property type="entry name" value="Aminoglycoside_PTrfase"/>
</dbReference>
<feature type="signal peptide" evidence="2">
    <location>
        <begin position="1"/>
        <end position="23"/>
    </location>
</feature>
<gene>
    <name evidence="4" type="ORF">ONZ51_g982</name>
</gene>
<dbReference type="Gene3D" id="3.90.1200.10">
    <property type="match status" value="1"/>
</dbReference>
<proteinExistence type="predicted"/>
<dbReference type="PANTHER" id="PTHR21310">
    <property type="entry name" value="AMINOGLYCOSIDE PHOSPHOTRANSFERASE-RELATED-RELATED"/>
    <property type="match status" value="1"/>
</dbReference>
<keyword evidence="5" id="KW-1185">Reference proteome</keyword>
<evidence type="ECO:0000313" key="5">
    <source>
        <dbReference type="Proteomes" id="UP001215151"/>
    </source>
</evidence>
<evidence type="ECO:0000256" key="2">
    <source>
        <dbReference type="SAM" id="SignalP"/>
    </source>
</evidence>
<reference evidence="4" key="1">
    <citation type="submission" date="2022-11" db="EMBL/GenBank/DDBJ databases">
        <title>Genome Sequence of Cubamyces cubensis.</title>
        <authorList>
            <person name="Buettner E."/>
        </authorList>
    </citation>
    <scope>NUCLEOTIDE SEQUENCE</scope>
    <source>
        <strain evidence="4">MPL-01</strain>
    </source>
</reference>
<dbReference type="InterPro" id="IPR008928">
    <property type="entry name" value="6-hairpin_glycosidase_sf"/>
</dbReference>
<feature type="region of interest" description="Disordered" evidence="1">
    <location>
        <begin position="667"/>
        <end position="686"/>
    </location>
</feature>
<dbReference type="PROSITE" id="PS50007">
    <property type="entry name" value="PIPLC_X_DOMAIN"/>
    <property type="match status" value="1"/>
</dbReference>
<feature type="chain" id="PRO_5042213931" description="Aminoglycoside phosphotransferase domain-containing protein" evidence="2">
    <location>
        <begin position="24"/>
        <end position="1052"/>
    </location>
</feature>
<name>A0AAD7U3M9_9APHY</name>
<dbReference type="InterPro" id="IPR051678">
    <property type="entry name" value="AGP_Transferase"/>
</dbReference>